<dbReference type="STRING" id="44252.DJ90_1130"/>
<dbReference type="Gene3D" id="1.20.120.330">
    <property type="entry name" value="Nucleotidyltransferases domain 2"/>
    <property type="match status" value="1"/>
</dbReference>
<comment type="caution">
    <text evidence="1">The sequence shown here is derived from an EMBL/GenBank/DDBJ whole genome shotgun (WGS) entry which is preliminary data.</text>
</comment>
<name>A0A090Y9S1_PAEMA</name>
<proteinExistence type="predicted"/>
<dbReference type="EMBL" id="JMQA01000047">
    <property type="protein sequence ID" value="KFM94557.1"/>
    <property type="molecule type" value="Genomic_DNA"/>
</dbReference>
<keyword evidence="1" id="KW-0808">Transferase</keyword>
<evidence type="ECO:0000313" key="1">
    <source>
        <dbReference type="EMBL" id="KFM94557.1"/>
    </source>
</evidence>
<dbReference type="NCBIfam" id="TIGR01987">
    <property type="entry name" value="HI0074"/>
    <property type="match status" value="1"/>
</dbReference>
<gene>
    <name evidence="1" type="ORF">DJ90_1130</name>
    <name evidence="2" type="ORF">GNQ08_00405</name>
</gene>
<dbReference type="GO" id="GO:0016740">
    <property type="term" value="F:transferase activity"/>
    <property type="evidence" value="ECO:0007669"/>
    <property type="project" value="UniProtKB-KW"/>
</dbReference>
<sequence>MDRMNVFSSGKDKARERVLFKFRLFYNAVETLEDACAQPYNVYIRDSVIKRFEYTYEMAKGLLHSIFQERLANIPPYPKDIFREALSRGWIEDAVLWEDIVYDCNTTTHQYFAAKADSVYERITKIYLEEFKKLRQVLKEYVENAL</sequence>
<dbReference type="AlphaFoldDB" id="A0A090Y9S1"/>
<dbReference type="OrthoDB" id="9810452at2"/>
<dbReference type="Pfam" id="PF08780">
    <property type="entry name" value="NTase_sub_bind"/>
    <property type="match status" value="1"/>
</dbReference>
<dbReference type="EMBL" id="WNZZ01000001">
    <property type="protein sequence ID" value="MUG20903.1"/>
    <property type="molecule type" value="Genomic_DNA"/>
</dbReference>
<organism evidence="1 3">
    <name type="scientific">Paenibacillus macerans</name>
    <name type="common">Bacillus macerans</name>
    <dbReference type="NCBI Taxonomy" id="44252"/>
    <lineage>
        <taxon>Bacteria</taxon>
        <taxon>Bacillati</taxon>
        <taxon>Bacillota</taxon>
        <taxon>Bacilli</taxon>
        <taxon>Bacillales</taxon>
        <taxon>Paenibacillaceae</taxon>
        <taxon>Paenibacillus</taxon>
    </lineage>
</organism>
<accession>A0A090Y9S1</accession>
<dbReference type="Proteomes" id="UP000442469">
    <property type="component" value="Unassembled WGS sequence"/>
</dbReference>
<protein>
    <submittedName>
        <fullName evidence="1">Nucleotidyltransferase substrate binding, family protein</fullName>
    </submittedName>
</protein>
<dbReference type="PATRIC" id="fig|44252.3.peg.5418"/>
<dbReference type="InterPro" id="IPR010235">
    <property type="entry name" value="HepT"/>
</dbReference>
<dbReference type="Proteomes" id="UP000029278">
    <property type="component" value="Unassembled WGS sequence"/>
</dbReference>
<dbReference type="HOGENOM" id="CLU_118479_1_0_9"/>
<evidence type="ECO:0000313" key="2">
    <source>
        <dbReference type="EMBL" id="MUG20903.1"/>
    </source>
</evidence>
<reference evidence="2 4" key="2">
    <citation type="submission" date="2019-11" db="EMBL/GenBank/DDBJ databases">
        <title>Draft genome sequences of five Paenibacillus species of dairy origin.</title>
        <authorList>
            <person name="Olajide A.M."/>
            <person name="Chen S."/>
            <person name="Lapointe G."/>
        </authorList>
    </citation>
    <scope>NUCLEOTIDE SEQUENCE [LARGE SCALE GENOMIC DNA]</scope>
    <source>
        <strain evidence="2 4">3CT49</strain>
    </source>
</reference>
<keyword evidence="3" id="KW-1185">Reference proteome</keyword>
<dbReference type="SUPFAM" id="SSF81593">
    <property type="entry name" value="Nucleotidyltransferase substrate binding subunit/domain"/>
    <property type="match status" value="1"/>
</dbReference>
<reference evidence="1 3" key="1">
    <citation type="submission" date="2014-04" db="EMBL/GenBank/DDBJ databases">
        <authorList>
            <person name="Bishop-Lilly K.A."/>
            <person name="Broomall S.M."/>
            <person name="Chain P.S."/>
            <person name="Chertkov O."/>
            <person name="Coyne S.R."/>
            <person name="Daligault H.E."/>
            <person name="Davenport K.W."/>
            <person name="Erkkila T."/>
            <person name="Frey K.G."/>
            <person name="Gibbons H.S."/>
            <person name="Gu W."/>
            <person name="Jaissle J."/>
            <person name="Johnson S.L."/>
            <person name="Koroleva G.I."/>
            <person name="Ladner J.T."/>
            <person name="Lo C.-C."/>
            <person name="Minogue T.D."/>
            <person name="Munk C."/>
            <person name="Palacios G.F."/>
            <person name="Redden C.L."/>
            <person name="Rosenzweig C.N."/>
            <person name="Scholz M.B."/>
            <person name="Teshima H."/>
            <person name="Xu Y."/>
        </authorList>
    </citation>
    <scope>NUCLEOTIDE SEQUENCE [LARGE SCALE GENOMIC DNA]</scope>
    <source>
        <strain evidence="1 3">8244</strain>
    </source>
</reference>
<evidence type="ECO:0000313" key="3">
    <source>
        <dbReference type="Proteomes" id="UP000029278"/>
    </source>
</evidence>
<evidence type="ECO:0000313" key="4">
    <source>
        <dbReference type="Proteomes" id="UP000442469"/>
    </source>
</evidence>